<keyword evidence="3" id="KW-1185">Reference proteome</keyword>
<dbReference type="InterPro" id="IPR036844">
    <property type="entry name" value="Hint_dom_sf"/>
</dbReference>
<feature type="chain" id="PRO_5043926418" evidence="1">
    <location>
        <begin position="21"/>
        <end position="170"/>
    </location>
</feature>
<reference evidence="2 3" key="1">
    <citation type="submission" date="2023-11" db="EMBL/GenBank/DDBJ databases">
        <title>Peredibacter starrii A3.12.</title>
        <authorList>
            <person name="Mitchell R.J."/>
        </authorList>
    </citation>
    <scope>NUCLEOTIDE SEQUENCE [LARGE SCALE GENOMIC DNA]</scope>
    <source>
        <strain evidence="2 3">A3.12</strain>
    </source>
</reference>
<feature type="signal peptide" evidence="1">
    <location>
        <begin position="1"/>
        <end position="20"/>
    </location>
</feature>
<dbReference type="SUPFAM" id="SSF51294">
    <property type="entry name" value="Hedgehog/intein (Hint) domain"/>
    <property type="match status" value="1"/>
</dbReference>
<dbReference type="RefSeq" id="WP_321398240.1">
    <property type="nucleotide sequence ID" value="NZ_CP139487.1"/>
</dbReference>
<dbReference type="AlphaFoldDB" id="A0AAX4HTI3"/>
<evidence type="ECO:0000313" key="3">
    <source>
        <dbReference type="Proteomes" id="UP001324634"/>
    </source>
</evidence>
<dbReference type="Gene3D" id="2.170.16.10">
    <property type="entry name" value="Hedgehog/Intein (Hint) domain"/>
    <property type="match status" value="1"/>
</dbReference>
<keyword evidence="1" id="KW-0732">Signal</keyword>
<proteinExistence type="predicted"/>
<accession>A0AAX4HTI3</accession>
<dbReference type="KEGG" id="psti:SOO65_05695"/>
<evidence type="ECO:0000313" key="2">
    <source>
        <dbReference type="EMBL" id="WPU66234.1"/>
    </source>
</evidence>
<sequence>MKKYFILSLLVTILQTNAWAQMLSNTKVILSGNFSVPMGHLLPGDEILASDQTFKRVNGVYHEANEQAMFYITTEGGNTLVCDKDQVLQLSNRKLIQAKKVKAGHVLHGQNGPLQVVSISFVFVSTDVSLLSFGPTVEDVNDHLYFANGISVGGYSLTRGWMGLPAEVKE</sequence>
<name>A0AAX4HTI3_9BACT</name>
<gene>
    <name evidence="2" type="ORF">SOO65_05695</name>
</gene>
<dbReference type="CDD" id="cd00081">
    <property type="entry name" value="Hint"/>
    <property type="match status" value="1"/>
</dbReference>
<dbReference type="EMBL" id="CP139487">
    <property type="protein sequence ID" value="WPU66234.1"/>
    <property type="molecule type" value="Genomic_DNA"/>
</dbReference>
<protein>
    <submittedName>
        <fullName evidence="2">Hint domain-containing protein</fullName>
    </submittedName>
</protein>
<dbReference type="Proteomes" id="UP001324634">
    <property type="component" value="Chromosome"/>
</dbReference>
<evidence type="ECO:0000256" key="1">
    <source>
        <dbReference type="SAM" id="SignalP"/>
    </source>
</evidence>
<organism evidence="2 3">
    <name type="scientific">Peredibacter starrii</name>
    <dbReference type="NCBI Taxonomy" id="28202"/>
    <lineage>
        <taxon>Bacteria</taxon>
        <taxon>Pseudomonadati</taxon>
        <taxon>Bdellovibrionota</taxon>
        <taxon>Bacteriovoracia</taxon>
        <taxon>Bacteriovoracales</taxon>
        <taxon>Bacteriovoracaceae</taxon>
        <taxon>Peredibacter</taxon>
    </lineage>
</organism>